<dbReference type="Gene3D" id="3.40.50.200">
    <property type="entry name" value="Peptidase S8/S53 domain"/>
    <property type="match status" value="1"/>
</dbReference>
<evidence type="ECO:0000256" key="5">
    <source>
        <dbReference type="PROSITE-ProRule" id="PRU01240"/>
    </source>
</evidence>
<evidence type="ECO:0000256" key="2">
    <source>
        <dbReference type="ARBA" id="ARBA00022670"/>
    </source>
</evidence>
<sequence length="490" mass="50919">MFLTTSFRRVLSVLVTLGTLLAAGLATAPAEAAPQPKTRWIVRFATQDAMRTVQASSDATAPGRARHVFRQAFPGVATSMTASQAARLRKLPGVLSVRPDRRIRAFDVQNNPPRGLDRVDQRTSQATRTYTSTKTGEGVTAYIVDSGINRAHTDFTGRLSSGPNYDLPGTPPDDCAGHGTHVAGILAGTRHGVAKKARIVPIRVLDCDSGGFESDTLAALDWVVANHAAGKPAVLNMSLGGDASTEMTAAVKRVLADGVTVVGAAGNAPPDGKPTSACNVSPANLPAVITVANSSVWNRQSPTSNYGSCVDLYAPGEDITSAWIGSSTAVAQNSGTSMAAPFVSGLAALVAQARPTWTPAQVAAQVTAQATPNVIANPTSGTPNRMINTLSTVTPGMIEKAPRPTISGTTQVGQTLTSSAGTWGVGSVALTRQWFRFDAAGKQTLITGATGATHRLTSADRGRTIKVLVTGRKPNYASKWVWSAGTRTVA</sequence>
<feature type="signal peptide" evidence="8">
    <location>
        <begin position="1"/>
        <end position="32"/>
    </location>
</feature>
<dbReference type="RefSeq" id="WP_094763660.1">
    <property type="nucleotide sequence ID" value="NZ_FUKQ01000010.1"/>
</dbReference>
<dbReference type="OrthoDB" id="5165638at2"/>
<dbReference type="FunFam" id="3.40.50.200:FF:000014">
    <property type="entry name" value="Proteinase K"/>
    <property type="match status" value="1"/>
</dbReference>
<evidence type="ECO:0000256" key="4">
    <source>
        <dbReference type="ARBA" id="ARBA00022825"/>
    </source>
</evidence>
<keyword evidence="4 5" id="KW-0720">Serine protease</keyword>
<dbReference type="Gene3D" id="3.30.70.80">
    <property type="entry name" value="Peptidase S8 propeptide/proteinase inhibitor I9"/>
    <property type="match status" value="1"/>
</dbReference>
<dbReference type="CDD" id="cd04077">
    <property type="entry name" value="Peptidases_S8_PCSK9_ProteinaseK_like"/>
    <property type="match status" value="1"/>
</dbReference>
<feature type="region of interest" description="Disordered" evidence="7">
    <location>
        <begin position="107"/>
        <end position="129"/>
    </location>
</feature>
<feature type="active site" description="Charge relay system" evidence="5">
    <location>
        <position position="145"/>
    </location>
</feature>
<feature type="active site" description="Charge relay system" evidence="5">
    <location>
        <position position="337"/>
    </location>
</feature>
<evidence type="ECO:0000259" key="10">
    <source>
        <dbReference type="Pfam" id="PF05922"/>
    </source>
</evidence>
<dbReference type="InterPro" id="IPR010259">
    <property type="entry name" value="S8pro/Inhibitor_I9"/>
</dbReference>
<dbReference type="PROSITE" id="PS00136">
    <property type="entry name" value="SUBTILASE_ASP"/>
    <property type="match status" value="1"/>
</dbReference>
<dbReference type="InterPro" id="IPR034193">
    <property type="entry name" value="PCSK9_ProteinaseK-like"/>
</dbReference>
<dbReference type="EMBL" id="FUKQ01000010">
    <property type="protein sequence ID" value="SJN21129.1"/>
    <property type="molecule type" value="Genomic_DNA"/>
</dbReference>
<dbReference type="AlphaFoldDB" id="A0A1R4IN46"/>
<gene>
    <name evidence="11" type="ORF">FM114_02730</name>
</gene>
<evidence type="ECO:0000256" key="6">
    <source>
        <dbReference type="RuleBase" id="RU003355"/>
    </source>
</evidence>
<dbReference type="InterPro" id="IPR023828">
    <property type="entry name" value="Peptidase_S8_Ser-AS"/>
</dbReference>
<dbReference type="InterPro" id="IPR050131">
    <property type="entry name" value="Peptidase_S8_subtilisin-like"/>
</dbReference>
<dbReference type="GO" id="GO:0004252">
    <property type="term" value="F:serine-type endopeptidase activity"/>
    <property type="evidence" value="ECO:0007669"/>
    <property type="project" value="UniProtKB-UniRule"/>
</dbReference>
<organism evidence="11 12">
    <name type="scientific">Luteococcus japonicus LSP_Lj1</name>
    <dbReference type="NCBI Taxonomy" id="1255658"/>
    <lineage>
        <taxon>Bacteria</taxon>
        <taxon>Bacillati</taxon>
        <taxon>Actinomycetota</taxon>
        <taxon>Actinomycetes</taxon>
        <taxon>Propionibacteriales</taxon>
        <taxon>Propionibacteriaceae</taxon>
        <taxon>Luteococcus</taxon>
    </lineage>
</organism>
<dbReference type="SUPFAM" id="SSF52743">
    <property type="entry name" value="Subtilisin-like"/>
    <property type="match status" value="1"/>
</dbReference>
<comment type="similarity">
    <text evidence="1 5 6">Belongs to the peptidase S8 family.</text>
</comment>
<feature type="domain" description="Peptidase S8/S53" evidence="9">
    <location>
        <begin position="136"/>
        <end position="372"/>
    </location>
</feature>
<evidence type="ECO:0000259" key="9">
    <source>
        <dbReference type="Pfam" id="PF00082"/>
    </source>
</evidence>
<keyword evidence="12" id="KW-1185">Reference proteome</keyword>
<dbReference type="GO" id="GO:0005615">
    <property type="term" value="C:extracellular space"/>
    <property type="evidence" value="ECO:0007669"/>
    <property type="project" value="TreeGrafter"/>
</dbReference>
<dbReference type="PANTHER" id="PTHR43806">
    <property type="entry name" value="PEPTIDASE S8"/>
    <property type="match status" value="1"/>
</dbReference>
<evidence type="ECO:0000256" key="7">
    <source>
        <dbReference type="SAM" id="MobiDB-lite"/>
    </source>
</evidence>
<accession>A0A1R4IN46</accession>
<dbReference type="GO" id="GO:0006508">
    <property type="term" value="P:proteolysis"/>
    <property type="evidence" value="ECO:0007669"/>
    <property type="project" value="UniProtKB-KW"/>
</dbReference>
<dbReference type="InterPro" id="IPR015500">
    <property type="entry name" value="Peptidase_S8_subtilisin-rel"/>
</dbReference>
<dbReference type="InterPro" id="IPR022398">
    <property type="entry name" value="Peptidase_S8_His-AS"/>
</dbReference>
<protein>
    <submittedName>
        <fullName evidence="11">Peptidase S8 and S53, subtilisin, kexin, sedolisin</fullName>
    </submittedName>
</protein>
<dbReference type="PROSITE" id="PS00138">
    <property type="entry name" value="SUBTILASE_SER"/>
    <property type="match status" value="1"/>
</dbReference>
<feature type="active site" description="Charge relay system" evidence="5">
    <location>
        <position position="178"/>
    </location>
</feature>
<dbReference type="InterPro" id="IPR036852">
    <property type="entry name" value="Peptidase_S8/S53_dom_sf"/>
</dbReference>
<dbReference type="InterPro" id="IPR000209">
    <property type="entry name" value="Peptidase_S8/S53_dom"/>
</dbReference>
<dbReference type="Pfam" id="PF00082">
    <property type="entry name" value="Peptidase_S8"/>
    <property type="match status" value="1"/>
</dbReference>
<dbReference type="STRING" id="1255658.FM114_02730"/>
<evidence type="ECO:0000313" key="12">
    <source>
        <dbReference type="Proteomes" id="UP000188342"/>
    </source>
</evidence>
<keyword evidence="2 5" id="KW-0645">Protease</keyword>
<evidence type="ECO:0000313" key="11">
    <source>
        <dbReference type="EMBL" id="SJN21129.1"/>
    </source>
</evidence>
<reference evidence="11 12" key="1">
    <citation type="submission" date="2017-02" db="EMBL/GenBank/DDBJ databases">
        <authorList>
            <person name="Peterson S.W."/>
        </authorList>
    </citation>
    <scope>NUCLEOTIDE SEQUENCE [LARGE SCALE GENOMIC DNA]</scope>
    <source>
        <strain evidence="11 12">LSP_Lj1</strain>
    </source>
</reference>
<evidence type="ECO:0000256" key="3">
    <source>
        <dbReference type="ARBA" id="ARBA00022801"/>
    </source>
</evidence>
<evidence type="ECO:0000256" key="1">
    <source>
        <dbReference type="ARBA" id="ARBA00011073"/>
    </source>
</evidence>
<evidence type="ECO:0000256" key="8">
    <source>
        <dbReference type="SAM" id="SignalP"/>
    </source>
</evidence>
<dbReference type="Proteomes" id="UP000188342">
    <property type="component" value="Unassembled WGS sequence"/>
</dbReference>
<dbReference type="InterPro" id="IPR023827">
    <property type="entry name" value="Peptidase_S8_Asp-AS"/>
</dbReference>
<name>A0A1R4IN46_9ACTN</name>
<keyword evidence="3 5" id="KW-0378">Hydrolase</keyword>
<feature type="chain" id="PRO_5012367992" evidence="8">
    <location>
        <begin position="33"/>
        <end position="490"/>
    </location>
</feature>
<dbReference type="PROSITE" id="PS51892">
    <property type="entry name" value="SUBTILASE"/>
    <property type="match status" value="1"/>
</dbReference>
<dbReference type="PROSITE" id="PS00137">
    <property type="entry name" value="SUBTILASE_HIS"/>
    <property type="match status" value="1"/>
</dbReference>
<dbReference type="Gene3D" id="2.60.40.2700">
    <property type="match status" value="1"/>
</dbReference>
<dbReference type="Pfam" id="PF05922">
    <property type="entry name" value="Inhibitor_I9"/>
    <property type="match status" value="1"/>
</dbReference>
<proteinExistence type="inferred from homology"/>
<keyword evidence="8" id="KW-0732">Signal</keyword>
<dbReference type="PANTHER" id="PTHR43806:SF11">
    <property type="entry name" value="CEREVISIN-RELATED"/>
    <property type="match status" value="1"/>
</dbReference>
<dbReference type="InterPro" id="IPR037045">
    <property type="entry name" value="S8pro/Inhibitor_I9_sf"/>
</dbReference>
<feature type="domain" description="Inhibitor I9" evidence="10">
    <location>
        <begin position="36"/>
        <end position="104"/>
    </location>
</feature>
<dbReference type="PRINTS" id="PR00723">
    <property type="entry name" value="SUBTILISIN"/>
</dbReference>